<sequence>MTASAFDRLAAALDLLDLLDLTPAPAAPKNPTAPDSGLAHPRAAPFLLRRALEDRLDTYHLHPGQEAGPVGLPRRDQSRLARPTARR</sequence>
<dbReference type="Proteomes" id="UP001057702">
    <property type="component" value="Unassembled WGS sequence"/>
</dbReference>
<proteinExistence type="predicted"/>
<name>A0ABT1Q0J9_9ACTN</name>
<reference evidence="2" key="1">
    <citation type="submission" date="2022-06" db="EMBL/GenBank/DDBJ databases">
        <title>Draft genome sequence of Streptomyces sp. RB6PN25 isolated from peat swamp forest in Thailand.</title>
        <authorList>
            <person name="Duangmal K."/>
            <person name="Klaysubun C."/>
        </authorList>
    </citation>
    <scope>NUCLEOTIDE SEQUENCE</scope>
    <source>
        <strain evidence="2">RB6PN25</strain>
    </source>
</reference>
<evidence type="ECO:0000256" key="1">
    <source>
        <dbReference type="SAM" id="MobiDB-lite"/>
    </source>
</evidence>
<feature type="region of interest" description="Disordered" evidence="1">
    <location>
        <begin position="22"/>
        <end position="41"/>
    </location>
</feature>
<evidence type="ECO:0000313" key="3">
    <source>
        <dbReference type="Proteomes" id="UP001057702"/>
    </source>
</evidence>
<accession>A0ABT1Q0J9</accession>
<dbReference type="RefSeq" id="WP_255922412.1">
    <property type="nucleotide sequence ID" value="NZ_JANFNG010000022.1"/>
</dbReference>
<evidence type="ECO:0000313" key="2">
    <source>
        <dbReference type="EMBL" id="MCQ4083458.1"/>
    </source>
</evidence>
<feature type="region of interest" description="Disordered" evidence="1">
    <location>
        <begin position="58"/>
        <end position="87"/>
    </location>
</feature>
<gene>
    <name evidence="2" type="ORF">NGB36_23330</name>
</gene>
<dbReference type="EMBL" id="JANFNG010000022">
    <property type="protein sequence ID" value="MCQ4083458.1"/>
    <property type="molecule type" value="Genomic_DNA"/>
</dbReference>
<feature type="compositionally biased region" description="Low complexity" evidence="1">
    <location>
        <begin position="22"/>
        <end position="34"/>
    </location>
</feature>
<protein>
    <submittedName>
        <fullName evidence="2">Uncharacterized protein</fullName>
    </submittedName>
</protein>
<keyword evidence="3" id="KW-1185">Reference proteome</keyword>
<organism evidence="2 3">
    <name type="scientific">Streptomyces humicola</name>
    <dbReference type="NCBI Taxonomy" id="2953240"/>
    <lineage>
        <taxon>Bacteria</taxon>
        <taxon>Bacillati</taxon>
        <taxon>Actinomycetota</taxon>
        <taxon>Actinomycetes</taxon>
        <taxon>Kitasatosporales</taxon>
        <taxon>Streptomycetaceae</taxon>
        <taxon>Streptomyces</taxon>
    </lineage>
</organism>
<comment type="caution">
    <text evidence="2">The sequence shown here is derived from an EMBL/GenBank/DDBJ whole genome shotgun (WGS) entry which is preliminary data.</text>
</comment>